<dbReference type="RefSeq" id="WP_137631733.1">
    <property type="nucleotide sequence ID" value="NZ_BJDO01000054.1"/>
</dbReference>
<gene>
    <name evidence="2" type="ORF">ACFP1H_09610</name>
</gene>
<dbReference type="CDD" id="cd10912">
    <property type="entry name" value="PIN_YacP-like"/>
    <property type="match status" value="1"/>
</dbReference>
<dbReference type="PANTHER" id="PTHR34547">
    <property type="entry name" value="YACP-LIKE NYN DOMAIN PROTEIN"/>
    <property type="match status" value="1"/>
</dbReference>
<evidence type="ECO:0000313" key="2">
    <source>
        <dbReference type="EMBL" id="MFC6254832.1"/>
    </source>
</evidence>
<dbReference type="EMBL" id="JBHSSA010000102">
    <property type="protein sequence ID" value="MFC6254832.1"/>
    <property type="molecule type" value="Genomic_DNA"/>
</dbReference>
<dbReference type="Pfam" id="PF05991">
    <property type="entry name" value="NYN_YacP"/>
    <property type="match status" value="1"/>
</dbReference>
<keyword evidence="3" id="KW-1185">Reference proteome</keyword>
<evidence type="ECO:0000256" key="1">
    <source>
        <dbReference type="SAM" id="MobiDB-lite"/>
    </source>
</evidence>
<evidence type="ECO:0000313" key="3">
    <source>
        <dbReference type="Proteomes" id="UP001596190"/>
    </source>
</evidence>
<feature type="region of interest" description="Disordered" evidence="1">
    <location>
        <begin position="164"/>
        <end position="183"/>
    </location>
</feature>
<sequence>MKKDILIVDAYNMIGNWPDLTRLKLAGRLEEARDNLLTILSEYHKYQKIETIVVFDAMYVPGMSKKYDHYGLEVVWTGQNQTADEYIEALTKQKQNRFTQVTVATSDQAEQWTVFSAGALRIPAGELLTNINRTRKEVHTQAVKFADKGQVRHSPWNDGQLSKLEKLRDHLGDDHHSDDQPKK</sequence>
<reference evidence="3" key="1">
    <citation type="journal article" date="2019" name="Int. J. Syst. Evol. Microbiol.">
        <title>The Global Catalogue of Microorganisms (GCM) 10K type strain sequencing project: providing services to taxonomists for standard genome sequencing and annotation.</title>
        <authorList>
            <consortium name="The Broad Institute Genomics Platform"/>
            <consortium name="The Broad Institute Genome Sequencing Center for Infectious Disease"/>
            <person name="Wu L."/>
            <person name="Ma J."/>
        </authorList>
    </citation>
    <scope>NUCLEOTIDE SEQUENCE [LARGE SCALE GENOMIC DNA]</scope>
    <source>
        <strain evidence="3">CCM 8950</strain>
    </source>
</reference>
<organism evidence="2 3">
    <name type="scientific">Secundilactobacillus hailunensis</name>
    <dbReference type="NCBI Taxonomy" id="2559923"/>
    <lineage>
        <taxon>Bacteria</taxon>
        <taxon>Bacillati</taxon>
        <taxon>Bacillota</taxon>
        <taxon>Bacilli</taxon>
        <taxon>Lactobacillales</taxon>
        <taxon>Lactobacillaceae</taxon>
        <taxon>Secundilactobacillus</taxon>
    </lineage>
</organism>
<protein>
    <submittedName>
        <fullName evidence="2">NYN domain-containing protein</fullName>
    </submittedName>
</protein>
<dbReference type="Proteomes" id="UP001596190">
    <property type="component" value="Unassembled WGS sequence"/>
</dbReference>
<proteinExistence type="predicted"/>
<dbReference type="PANTHER" id="PTHR34547:SF1">
    <property type="entry name" value="YACP-LIKE NYN DOMAIN PROTEIN"/>
    <property type="match status" value="1"/>
</dbReference>
<comment type="caution">
    <text evidence="2">The sequence shown here is derived from an EMBL/GenBank/DDBJ whole genome shotgun (WGS) entry which is preliminary data.</text>
</comment>
<name>A0ABW1TB51_9LACO</name>
<accession>A0ABW1TB51</accession>
<dbReference type="InterPro" id="IPR010298">
    <property type="entry name" value="YacP-like"/>
</dbReference>